<dbReference type="SMART" id="SM00347">
    <property type="entry name" value="HTH_MARR"/>
    <property type="match status" value="1"/>
</dbReference>
<dbReference type="InterPro" id="IPR000835">
    <property type="entry name" value="HTH_MarR-typ"/>
</dbReference>
<dbReference type="Pfam" id="PF01047">
    <property type="entry name" value="MarR"/>
    <property type="match status" value="1"/>
</dbReference>
<comment type="caution">
    <text evidence="5">The sequence shown here is derived from an EMBL/GenBank/DDBJ whole genome shotgun (WGS) entry which is preliminary data.</text>
</comment>
<sequence>MSNLNNLTEFEELYVEFQRKVSVEWNNRLDRLVSGSQATILRSLEEKGPQNASTLAKHLHITPGAVTSLSDKLIINGYAQRKRDSNDRRVVLLEITEQGRELLQQFKIEIKSVIQQFFSGLPDNDINHLIRIYQHVLMNIATKKEAKSE</sequence>
<evidence type="ECO:0000256" key="2">
    <source>
        <dbReference type="ARBA" id="ARBA00023125"/>
    </source>
</evidence>
<dbReference type="STRING" id="263475.AMD00_18160"/>
<dbReference type="PRINTS" id="PR00598">
    <property type="entry name" value="HTHMARR"/>
</dbReference>
<evidence type="ECO:0000313" key="5">
    <source>
        <dbReference type="EMBL" id="KOO48323.1"/>
    </source>
</evidence>
<proteinExistence type="predicted"/>
<dbReference type="GO" id="GO:0003700">
    <property type="term" value="F:DNA-binding transcription factor activity"/>
    <property type="evidence" value="ECO:0007669"/>
    <property type="project" value="InterPro"/>
</dbReference>
<reference evidence="6" key="1">
    <citation type="submission" date="2015-08" db="EMBL/GenBank/DDBJ databases">
        <title>Fjat-10028 dsm 16317.</title>
        <authorList>
            <person name="Liu B."/>
            <person name="Wang J."/>
            <person name="Zhu Y."/>
            <person name="Liu G."/>
            <person name="Chen Q."/>
            <person name="Chen Z."/>
            <person name="Lan J."/>
            <person name="Che J."/>
            <person name="Ge C."/>
            <person name="Shi H."/>
            <person name="Pan Z."/>
            <person name="Liu X."/>
        </authorList>
    </citation>
    <scope>NUCLEOTIDE SEQUENCE [LARGE SCALE GENOMIC DNA]</scope>
    <source>
        <strain evidence="6">DSM 16317</strain>
    </source>
</reference>
<dbReference type="GO" id="GO:0003677">
    <property type="term" value="F:DNA binding"/>
    <property type="evidence" value="ECO:0007669"/>
    <property type="project" value="UniProtKB-KW"/>
</dbReference>
<evidence type="ECO:0000256" key="3">
    <source>
        <dbReference type="ARBA" id="ARBA00023163"/>
    </source>
</evidence>
<organism evidence="5 6">
    <name type="scientific">Viridibacillus arvi</name>
    <dbReference type="NCBI Taxonomy" id="263475"/>
    <lineage>
        <taxon>Bacteria</taxon>
        <taxon>Bacillati</taxon>
        <taxon>Bacillota</taxon>
        <taxon>Bacilli</taxon>
        <taxon>Bacillales</taxon>
        <taxon>Caryophanaceae</taxon>
        <taxon>Viridibacillus</taxon>
    </lineage>
</organism>
<keyword evidence="1" id="KW-0805">Transcription regulation</keyword>
<name>A0A0M0LC92_9BACL</name>
<keyword evidence="3" id="KW-0804">Transcription</keyword>
<dbReference type="SUPFAM" id="SSF46785">
    <property type="entry name" value="Winged helix' DNA-binding domain"/>
    <property type="match status" value="1"/>
</dbReference>
<evidence type="ECO:0000259" key="4">
    <source>
        <dbReference type="PROSITE" id="PS50995"/>
    </source>
</evidence>
<protein>
    <submittedName>
        <fullName evidence="5">Transcriptional regulator</fullName>
    </submittedName>
</protein>
<dbReference type="OrthoDB" id="3254893at2"/>
<dbReference type="InterPro" id="IPR036388">
    <property type="entry name" value="WH-like_DNA-bd_sf"/>
</dbReference>
<gene>
    <name evidence="5" type="ORF">AMD00_18160</name>
</gene>
<dbReference type="PATRIC" id="fig|263475.3.peg.2472"/>
<dbReference type="EMBL" id="LILB01000007">
    <property type="protein sequence ID" value="KOO48323.1"/>
    <property type="molecule type" value="Genomic_DNA"/>
</dbReference>
<dbReference type="InterPro" id="IPR036390">
    <property type="entry name" value="WH_DNA-bd_sf"/>
</dbReference>
<evidence type="ECO:0000313" key="6">
    <source>
        <dbReference type="Proteomes" id="UP000036867"/>
    </source>
</evidence>
<dbReference type="PANTHER" id="PTHR42756:SF1">
    <property type="entry name" value="TRANSCRIPTIONAL REPRESSOR OF EMRAB OPERON"/>
    <property type="match status" value="1"/>
</dbReference>
<dbReference type="PANTHER" id="PTHR42756">
    <property type="entry name" value="TRANSCRIPTIONAL REGULATOR, MARR"/>
    <property type="match status" value="1"/>
</dbReference>
<keyword evidence="6" id="KW-1185">Reference proteome</keyword>
<keyword evidence="2" id="KW-0238">DNA-binding</keyword>
<accession>A0A0M0LC92</accession>
<dbReference type="AlphaFoldDB" id="A0A0M0LC92"/>
<dbReference type="Gene3D" id="1.10.10.10">
    <property type="entry name" value="Winged helix-like DNA-binding domain superfamily/Winged helix DNA-binding domain"/>
    <property type="match status" value="1"/>
</dbReference>
<dbReference type="Proteomes" id="UP000036867">
    <property type="component" value="Unassembled WGS sequence"/>
</dbReference>
<dbReference type="PROSITE" id="PS50995">
    <property type="entry name" value="HTH_MARR_2"/>
    <property type="match status" value="1"/>
</dbReference>
<feature type="domain" description="HTH marR-type" evidence="4">
    <location>
        <begin position="1"/>
        <end position="138"/>
    </location>
</feature>
<evidence type="ECO:0000256" key="1">
    <source>
        <dbReference type="ARBA" id="ARBA00023015"/>
    </source>
</evidence>